<dbReference type="InterPro" id="IPR035919">
    <property type="entry name" value="EAL_sf"/>
</dbReference>
<dbReference type="GO" id="GO:0071111">
    <property type="term" value="F:cyclic-guanylate-specific phosphodiesterase activity"/>
    <property type="evidence" value="ECO:0007669"/>
    <property type="project" value="InterPro"/>
</dbReference>
<feature type="domain" description="EAL" evidence="4">
    <location>
        <begin position="147"/>
        <end position="400"/>
    </location>
</feature>
<dbReference type="GO" id="GO:0000160">
    <property type="term" value="P:phosphorelay signal transduction system"/>
    <property type="evidence" value="ECO:0007669"/>
    <property type="project" value="InterPro"/>
</dbReference>
<keyword evidence="6" id="KW-1185">Reference proteome</keyword>
<protein>
    <submittedName>
        <fullName evidence="5">EAL domain-containing protein</fullName>
    </submittedName>
</protein>
<sequence>MTTPAPPIRSVLLVDDSATQRHAVEAILRGLGVAEVVHAGDGVQALAILAEPGYVPDVMIVDLEMPVMDGVELMQQLRQRGLSIPMIVASSREGSLVRAVVGMARNLGLPVIAGLHKPLTRSMLSQALTSREHAERRRVDPSAAHAGALDPGALEQAIRAGAIVPHYQPKVDIGRGLLRGVEVLARWTDDTLGPVPPDRFIAAAERGGLIFDLSLSVMDQAIAQAAIWNARGLKLSIALNVSPILLSEPNIVDAITHLLDKHGVGAPQIVLEITESSVVSPDGPALGALARLRLRGFGLSIDDYGTGLSSMQQLARIPFTELKVDRSFVHHAHRHENLRVILESALTMAHRLKLVTVAEGVETIEDWRLLQRYGCDVGQGYLIGKPMSADALLPWIKEYQERMPSLRAQRSTKLRSAARATTRPSGNGRGST</sequence>
<feature type="domain" description="Response regulatory" evidence="3">
    <location>
        <begin position="10"/>
        <end position="132"/>
    </location>
</feature>
<dbReference type="PROSITE" id="PS50110">
    <property type="entry name" value="RESPONSE_REGULATORY"/>
    <property type="match status" value="1"/>
</dbReference>
<dbReference type="PROSITE" id="PS50883">
    <property type="entry name" value="EAL"/>
    <property type="match status" value="1"/>
</dbReference>
<dbReference type="InterPro" id="IPR050706">
    <property type="entry name" value="Cyclic-di-GMP_PDE-like"/>
</dbReference>
<dbReference type="OrthoDB" id="9813903at2"/>
<accession>A0A494Y8E5</accession>
<dbReference type="SMART" id="SM00052">
    <property type="entry name" value="EAL"/>
    <property type="match status" value="1"/>
</dbReference>
<feature type="region of interest" description="Disordered" evidence="2">
    <location>
        <begin position="407"/>
        <end position="432"/>
    </location>
</feature>
<evidence type="ECO:0000313" key="6">
    <source>
        <dbReference type="Proteomes" id="UP000270342"/>
    </source>
</evidence>
<dbReference type="InterPro" id="IPR011006">
    <property type="entry name" value="CheY-like_superfamily"/>
</dbReference>
<dbReference type="Pfam" id="PF00563">
    <property type="entry name" value="EAL"/>
    <property type="match status" value="1"/>
</dbReference>
<evidence type="ECO:0000259" key="3">
    <source>
        <dbReference type="PROSITE" id="PS50110"/>
    </source>
</evidence>
<dbReference type="Proteomes" id="UP000270342">
    <property type="component" value="Unassembled WGS sequence"/>
</dbReference>
<dbReference type="Gene3D" id="3.20.20.450">
    <property type="entry name" value="EAL domain"/>
    <property type="match status" value="1"/>
</dbReference>
<keyword evidence="1" id="KW-0597">Phosphoprotein</keyword>
<dbReference type="CDD" id="cd01948">
    <property type="entry name" value="EAL"/>
    <property type="match status" value="1"/>
</dbReference>
<dbReference type="InterPro" id="IPR001789">
    <property type="entry name" value="Sig_transdc_resp-reg_receiver"/>
</dbReference>
<dbReference type="SUPFAM" id="SSF141868">
    <property type="entry name" value="EAL domain-like"/>
    <property type="match status" value="1"/>
</dbReference>
<dbReference type="AlphaFoldDB" id="A0A494Y8E5"/>
<name>A0A494Y8E5_9BURK</name>
<reference evidence="5 6" key="1">
    <citation type="submission" date="2018-10" db="EMBL/GenBank/DDBJ databases">
        <title>Robbsia sp. DHC34, isolated from soil.</title>
        <authorList>
            <person name="Gao Z.-H."/>
            <person name="Qiu L.-H."/>
        </authorList>
    </citation>
    <scope>NUCLEOTIDE SEQUENCE [LARGE SCALE GENOMIC DNA]</scope>
    <source>
        <strain evidence="5 6">DHC34</strain>
    </source>
</reference>
<comment type="caution">
    <text evidence="5">The sequence shown here is derived from an EMBL/GenBank/DDBJ whole genome shotgun (WGS) entry which is preliminary data.</text>
</comment>
<evidence type="ECO:0000313" key="5">
    <source>
        <dbReference type="EMBL" id="RKP56586.1"/>
    </source>
</evidence>
<dbReference type="SMART" id="SM00448">
    <property type="entry name" value="REC"/>
    <property type="match status" value="1"/>
</dbReference>
<evidence type="ECO:0000256" key="2">
    <source>
        <dbReference type="SAM" id="MobiDB-lite"/>
    </source>
</evidence>
<dbReference type="PANTHER" id="PTHR33121">
    <property type="entry name" value="CYCLIC DI-GMP PHOSPHODIESTERASE PDEF"/>
    <property type="match status" value="1"/>
</dbReference>
<dbReference type="PANTHER" id="PTHR33121:SF79">
    <property type="entry name" value="CYCLIC DI-GMP PHOSPHODIESTERASE PDED-RELATED"/>
    <property type="match status" value="1"/>
</dbReference>
<evidence type="ECO:0000256" key="1">
    <source>
        <dbReference type="PROSITE-ProRule" id="PRU00169"/>
    </source>
</evidence>
<dbReference type="InterPro" id="IPR001633">
    <property type="entry name" value="EAL_dom"/>
</dbReference>
<gene>
    <name evidence="5" type="ORF">D7S86_09480</name>
</gene>
<dbReference type="CDD" id="cd00156">
    <property type="entry name" value="REC"/>
    <property type="match status" value="1"/>
</dbReference>
<dbReference type="SUPFAM" id="SSF52172">
    <property type="entry name" value="CheY-like"/>
    <property type="match status" value="1"/>
</dbReference>
<feature type="modified residue" description="4-aspartylphosphate" evidence="1">
    <location>
        <position position="62"/>
    </location>
</feature>
<organism evidence="5 6">
    <name type="scientific">Pararobbsia silviterrae</name>
    <dbReference type="NCBI Taxonomy" id="1792498"/>
    <lineage>
        <taxon>Bacteria</taxon>
        <taxon>Pseudomonadati</taxon>
        <taxon>Pseudomonadota</taxon>
        <taxon>Betaproteobacteria</taxon>
        <taxon>Burkholderiales</taxon>
        <taxon>Burkholderiaceae</taxon>
        <taxon>Pararobbsia</taxon>
    </lineage>
</organism>
<evidence type="ECO:0000259" key="4">
    <source>
        <dbReference type="PROSITE" id="PS50883"/>
    </source>
</evidence>
<dbReference type="EMBL" id="RBZU01000003">
    <property type="protein sequence ID" value="RKP56586.1"/>
    <property type="molecule type" value="Genomic_DNA"/>
</dbReference>
<proteinExistence type="predicted"/>
<dbReference type="Pfam" id="PF00072">
    <property type="entry name" value="Response_reg"/>
    <property type="match status" value="1"/>
</dbReference>
<dbReference type="RefSeq" id="WP_121085726.1">
    <property type="nucleotide sequence ID" value="NZ_RBZU01000003.1"/>
</dbReference>
<dbReference type="Gene3D" id="3.40.50.2300">
    <property type="match status" value="1"/>
</dbReference>